<reference evidence="2" key="1">
    <citation type="journal article" date="2019" name="Sci. Rep.">
        <title>Draft genome of Tanacetum cinerariifolium, the natural source of mosquito coil.</title>
        <authorList>
            <person name="Yamashiro T."/>
            <person name="Shiraishi A."/>
            <person name="Satake H."/>
            <person name="Nakayama K."/>
        </authorList>
    </citation>
    <scope>NUCLEOTIDE SEQUENCE</scope>
</reference>
<protein>
    <submittedName>
        <fullName evidence="2">DNA helicase</fullName>
    </submittedName>
</protein>
<dbReference type="InterPro" id="IPR025476">
    <property type="entry name" value="Helitron_helicase-like"/>
</dbReference>
<name>A0A6L2MAT5_TANCI</name>
<keyword evidence="2" id="KW-0547">Nucleotide-binding</keyword>
<evidence type="ECO:0000313" key="2">
    <source>
        <dbReference type="EMBL" id="GEU71123.1"/>
    </source>
</evidence>
<dbReference type="EMBL" id="BKCJ010006248">
    <property type="protein sequence ID" value="GEU71123.1"/>
    <property type="molecule type" value="Genomic_DNA"/>
</dbReference>
<dbReference type="PANTHER" id="PTHR45786:SF74">
    <property type="entry name" value="ATP-DEPENDENT DNA HELICASE"/>
    <property type="match status" value="1"/>
</dbReference>
<comment type="caution">
    <text evidence="2">The sequence shown here is derived from an EMBL/GenBank/DDBJ whole genome shotgun (WGS) entry which is preliminary data.</text>
</comment>
<evidence type="ECO:0000259" key="1">
    <source>
        <dbReference type="Pfam" id="PF14214"/>
    </source>
</evidence>
<keyword evidence="2" id="KW-0347">Helicase</keyword>
<sequence length="697" mass="79344">MGDGSGNGVSTSVEELLVQSVEPRSSEQLTSIDMFASREIGVCQPRTSFGVIDVVPGTVEADVRCESMVPSICGDVFVMVYVCTTPIRVEESQYSNTSNIDGIGLLNAARTTLGVSNSSPEVFKDGIRCPDLNNIRTGFLDTTHVNMSEHFTYPRASSSRGRRSNFRGVNEQVDGCNANVLQNCQPRRQTTQVSPFEYVCMGECNQVYCHCGALFWLKESLSHSSTRMGPRRKCGTSILPLYIFDMGNEVANRMRHFGVEDGGGLKRDIVDGIIEFLDNNNALCNFFGQQETKSIGDIVFESDPKSKTDFDIIIKQHSGPPQMEGYMADMKMIDVPGIHFGKDKQLKMNMYYAYEIHERLSRYNLLPIGGRLFQQYVVTAHCSIEQSRIDFIRDIDGNDVGSRKILPQYFTGGPTYMYAHYLDALAICRVHGNPSFFVTFTCNVKWPEIKLYMEAFPELTVAERLDIVDRVFERKVHDYISFFIHDRISKVRPSACHSLICISEATKVQRDEDVNKYISAELPDPAQDPEGYRVVSEFMVHGSFGQKCSLSKKRYDVYTEKQNFQLNNSYVIRYKRTLSMRHYAHINVEYCGWTMLIKYLFKYISKGTDRVVAYITRPVDDPSPSSSSSRIQIDEIKNYLDARYVGPHEACWIILRFDLHSREPTVRVLAVHLQNMQRISFRRKDKIQSFLAAPCKK</sequence>
<accession>A0A6L2MAT5</accession>
<dbReference type="Pfam" id="PF14214">
    <property type="entry name" value="Helitron_like_N"/>
    <property type="match status" value="1"/>
</dbReference>
<proteinExistence type="predicted"/>
<feature type="domain" description="Helitron helicase-like" evidence="1">
    <location>
        <begin position="398"/>
        <end position="484"/>
    </location>
</feature>
<keyword evidence="2" id="KW-0067">ATP-binding</keyword>
<keyword evidence="2" id="KW-0378">Hydrolase</keyword>
<dbReference type="GO" id="GO:0004386">
    <property type="term" value="F:helicase activity"/>
    <property type="evidence" value="ECO:0007669"/>
    <property type="project" value="UniProtKB-KW"/>
</dbReference>
<dbReference type="PANTHER" id="PTHR45786">
    <property type="entry name" value="DNA BINDING PROTEIN-LIKE"/>
    <property type="match status" value="1"/>
</dbReference>
<dbReference type="AlphaFoldDB" id="A0A6L2MAT5"/>
<gene>
    <name evidence="2" type="ORF">Tci_043101</name>
</gene>
<organism evidence="2">
    <name type="scientific">Tanacetum cinerariifolium</name>
    <name type="common">Dalmatian daisy</name>
    <name type="synonym">Chrysanthemum cinerariifolium</name>
    <dbReference type="NCBI Taxonomy" id="118510"/>
    <lineage>
        <taxon>Eukaryota</taxon>
        <taxon>Viridiplantae</taxon>
        <taxon>Streptophyta</taxon>
        <taxon>Embryophyta</taxon>
        <taxon>Tracheophyta</taxon>
        <taxon>Spermatophyta</taxon>
        <taxon>Magnoliopsida</taxon>
        <taxon>eudicotyledons</taxon>
        <taxon>Gunneridae</taxon>
        <taxon>Pentapetalae</taxon>
        <taxon>asterids</taxon>
        <taxon>campanulids</taxon>
        <taxon>Asterales</taxon>
        <taxon>Asteraceae</taxon>
        <taxon>Asteroideae</taxon>
        <taxon>Anthemideae</taxon>
        <taxon>Anthemidinae</taxon>
        <taxon>Tanacetum</taxon>
    </lineage>
</organism>